<keyword evidence="3 7" id="KW-0812">Transmembrane</keyword>
<feature type="region of interest" description="Disordered" evidence="6">
    <location>
        <begin position="77"/>
        <end position="116"/>
    </location>
</feature>
<dbReference type="VEuPathDB" id="FungiDB:ASPZODRAFT_154500"/>
<evidence type="ECO:0000256" key="6">
    <source>
        <dbReference type="SAM" id="MobiDB-lite"/>
    </source>
</evidence>
<keyword evidence="4 7" id="KW-1133">Transmembrane helix</keyword>
<dbReference type="Proteomes" id="UP000184188">
    <property type="component" value="Unassembled WGS sequence"/>
</dbReference>
<keyword evidence="5 7" id="KW-0472">Membrane</keyword>
<accession>A0A1L9S942</accession>
<comment type="similarity">
    <text evidence="2">Belongs to the amino acid/polyamine transporter 2 family.</text>
</comment>
<dbReference type="InterPro" id="IPR013057">
    <property type="entry name" value="AA_transpt_TM"/>
</dbReference>
<feature type="transmembrane region" description="Helical" evidence="7">
    <location>
        <begin position="161"/>
        <end position="183"/>
    </location>
</feature>
<feature type="transmembrane region" description="Helical" evidence="7">
    <location>
        <begin position="378"/>
        <end position="400"/>
    </location>
</feature>
<comment type="subcellular location">
    <subcellularLocation>
        <location evidence="1">Membrane</location>
        <topology evidence="1">Multi-pass membrane protein</topology>
    </subcellularLocation>
</comment>
<gene>
    <name evidence="9" type="ORF">ASPZODRAFT_154500</name>
</gene>
<evidence type="ECO:0000313" key="9">
    <source>
        <dbReference type="EMBL" id="OJJ43675.1"/>
    </source>
</evidence>
<feature type="transmembrane region" description="Helical" evidence="7">
    <location>
        <begin position="272"/>
        <end position="295"/>
    </location>
</feature>
<sequence length="605" mass="66854">MSLDGAHPGVRERQWGLQARMDSSVTFEEFTYWAKIERKMEEEEYRRYKAVTSGQSFIQSIKGYFTSNAYEDAKVRHDASHVPDQGEDQVAQWSEKKNTDPAADDDGAASPIPPDSHDLDAEWRQAARAMRIAGWGSIFYLITTDILGWGQTPYVFSNTGYGLGVGIFLLMGLAAGASGFMIWRTFLALDSARFPVISYGDPFFRLFGRTTGHFINGMQALQMFLSVAVVLLGQTGIIAQLAGSVDLCYIVCAIISLIVSMVSGYMRSLKHLGWFCNAAVWINIVSFIIVIAAAAKYGPDPTAAVENGILNKEWAVAGHMAPVKTFVGTPPAEYQPTDTNLFAAKFNGINSMVYAYSGAIMFVAFLSEMRHPMDFWKAMLLAQTFITVVYIFFGAIIYHWYGQYSYVTITQVVKPDSLQVLSNVLSLVTGWLAIFLYFNVGMKTVYLEVGQEIFKLPPITSSKGRYLWWALGPVYWIIAFVVSMSVPQFGAFTNFVGGLFSLNFTYSLSGFMYLGYKIHEGAQLPGEGFDPATGVTTRHDSGLKRWTRGFLKNWYITVPVLCYAGAGLATSGMGTWAAVLALEAAFGPDGSVLTSWTCTNPYYTG</sequence>
<dbReference type="GO" id="GO:0015179">
    <property type="term" value="F:L-amino acid transmembrane transporter activity"/>
    <property type="evidence" value="ECO:0007669"/>
    <property type="project" value="TreeGrafter"/>
</dbReference>
<evidence type="ECO:0000256" key="5">
    <source>
        <dbReference type="ARBA" id="ARBA00023136"/>
    </source>
</evidence>
<protein>
    <recommendedName>
        <fullName evidence="8">Amino acid transporter transmembrane domain-containing protein</fullName>
    </recommendedName>
</protein>
<feature type="transmembrane region" description="Helical" evidence="7">
    <location>
        <begin position="420"/>
        <end position="438"/>
    </location>
</feature>
<feature type="transmembrane region" description="Helical" evidence="7">
    <location>
        <begin position="348"/>
        <end position="366"/>
    </location>
</feature>
<feature type="transmembrane region" description="Helical" evidence="7">
    <location>
        <begin position="247"/>
        <end position="265"/>
    </location>
</feature>
<evidence type="ECO:0000256" key="1">
    <source>
        <dbReference type="ARBA" id="ARBA00004141"/>
    </source>
</evidence>
<feature type="transmembrane region" description="Helical" evidence="7">
    <location>
        <begin position="492"/>
        <end position="514"/>
    </location>
</feature>
<feature type="transmembrane region" description="Helical" evidence="7">
    <location>
        <begin position="132"/>
        <end position="149"/>
    </location>
</feature>
<dbReference type="PANTHER" id="PTHR22950:SF461">
    <property type="entry name" value="AMINO ACID TRANSPORTER TRANSMEMBRANE DOMAIN-CONTAINING PROTEIN"/>
    <property type="match status" value="1"/>
</dbReference>
<feature type="transmembrane region" description="Helical" evidence="7">
    <location>
        <begin position="466"/>
        <end position="486"/>
    </location>
</feature>
<reference evidence="10" key="1">
    <citation type="journal article" date="2017" name="Genome Biol.">
        <title>Comparative genomics reveals high biological diversity and specific adaptations in the industrially and medically important fungal genus Aspergillus.</title>
        <authorList>
            <person name="de Vries R.P."/>
            <person name="Riley R."/>
            <person name="Wiebenga A."/>
            <person name="Aguilar-Osorio G."/>
            <person name="Amillis S."/>
            <person name="Uchima C.A."/>
            <person name="Anderluh G."/>
            <person name="Asadollahi M."/>
            <person name="Askin M."/>
            <person name="Barry K."/>
            <person name="Battaglia E."/>
            <person name="Bayram O."/>
            <person name="Benocci T."/>
            <person name="Braus-Stromeyer S.A."/>
            <person name="Caldana C."/>
            <person name="Canovas D."/>
            <person name="Cerqueira G.C."/>
            <person name="Chen F."/>
            <person name="Chen W."/>
            <person name="Choi C."/>
            <person name="Clum A."/>
            <person name="Dos Santos R.A."/>
            <person name="Damasio A.R."/>
            <person name="Diallinas G."/>
            <person name="Emri T."/>
            <person name="Fekete E."/>
            <person name="Flipphi M."/>
            <person name="Freyberg S."/>
            <person name="Gallo A."/>
            <person name="Gournas C."/>
            <person name="Habgood R."/>
            <person name="Hainaut M."/>
            <person name="Harispe M.L."/>
            <person name="Henrissat B."/>
            <person name="Hilden K.S."/>
            <person name="Hope R."/>
            <person name="Hossain A."/>
            <person name="Karabika E."/>
            <person name="Karaffa L."/>
            <person name="Karanyi Z."/>
            <person name="Krasevec N."/>
            <person name="Kuo A."/>
            <person name="Kusch H."/>
            <person name="LaButti K."/>
            <person name="Lagendijk E.L."/>
            <person name="Lapidus A."/>
            <person name="Levasseur A."/>
            <person name="Lindquist E."/>
            <person name="Lipzen A."/>
            <person name="Logrieco A.F."/>
            <person name="MacCabe A."/>
            <person name="Maekelae M.R."/>
            <person name="Malavazi I."/>
            <person name="Melin P."/>
            <person name="Meyer V."/>
            <person name="Mielnichuk N."/>
            <person name="Miskei M."/>
            <person name="Molnar A.P."/>
            <person name="Mule G."/>
            <person name="Ngan C.Y."/>
            <person name="Orejas M."/>
            <person name="Orosz E."/>
            <person name="Ouedraogo J.P."/>
            <person name="Overkamp K.M."/>
            <person name="Park H.-S."/>
            <person name="Perrone G."/>
            <person name="Piumi F."/>
            <person name="Punt P.J."/>
            <person name="Ram A.F."/>
            <person name="Ramon A."/>
            <person name="Rauscher S."/>
            <person name="Record E."/>
            <person name="Riano-Pachon D.M."/>
            <person name="Robert V."/>
            <person name="Roehrig J."/>
            <person name="Ruller R."/>
            <person name="Salamov A."/>
            <person name="Salih N.S."/>
            <person name="Samson R.A."/>
            <person name="Sandor E."/>
            <person name="Sanguinetti M."/>
            <person name="Schuetze T."/>
            <person name="Sepcic K."/>
            <person name="Shelest E."/>
            <person name="Sherlock G."/>
            <person name="Sophianopoulou V."/>
            <person name="Squina F.M."/>
            <person name="Sun H."/>
            <person name="Susca A."/>
            <person name="Todd R.B."/>
            <person name="Tsang A."/>
            <person name="Unkles S.E."/>
            <person name="van de Wiele N."/>
            <person name="van Rossen-Uffink D."/>
            <person name="Oliveira J.V."/>
            <person name="Vesth T.C."/>
            <person name="Visser J."/>
            <person name="Yu J.-H."/>
            <person name="Zhou M."/>
            <person name="Andersen M.R."/>
            <person name="Archer D.B."/>
            <person name="Baker S.E."/>
            <person name="Benoit I."/>
            <person name="Brakhage A.A."/>
            <person name="Braus G.H."/>
            <person name="Fischer R."/>
            <person name="Frisvad J.C."/>
            <person name="Goldman G.H."/>
            <person name="Houbraken J."/>
            <person name="Oakley B."/>
            <person name="Pocsi I."/>
            <person name="Scazzocchio C."/>
            <person name="Seiboth B."/>
            <person name="vanKuyk P.A."/>
            <person name="Wortman J."/>
            <person name="Dyer P.S."/>
            <person name="Grigoriev I.V."/>
        </authorList>
    </citation>
    <scope>NUCLEOTIDE SEQUENCE [LARGE SCALE GENOMIC DNA]</scope>
    <source>
        <strain evidence="10">CBS 506.65</strain>
    </source>
</reference>
<evidence type="ECO:0000313" key="10">
    <source>
        <dbReference type="Proteomes" id="UP000184188"/>
    </source>
</evidence>
<evidence type="ECO:0000259" key="8">
    <source>
        <dbReference type="Pfam" id="PF01490"/>
    </source>
</evidence>
<name>A0A1L9S942_9EURO</name>
<dbReference type="PANTHER" id="PTHR22950">
    <property type="entry name" value="AMINO ACID TRANSPORTER"/>
    <property type="match status" value="1"/>
</dbReference>
<dbReference type="RefSeq" id="XP_022578185.1">
    <property type="nucleotide sequence ID" value="XM_022726099.1"/>
</dbReference>
<dbReference type="EMBL" id="KV878351">
    <property type="protein sequence ID" value="OJJ43675.1"/>
    <property type="molecule type" value="Genomic_DNA"/>
</dbReference>
<feature type="domain" description="Amino acid transporter transmembrane" evidence="8">
    <location>
        <begin position="134"/>
        <end position="515"/>
    </location>
</feature>
<proteinExistence type="inferred from homology"/>
<dbReference type="Pfam" id="PF01490">
    <property type="entry name" value="Aa_trans"/>
    <property type="match status" value="1"/>
</dbReference>
<keyword evidence="10" id="KW-1185">Reference proteome</keyword>
<dbReference type="GeneID" id="34612563"/>
<evidence type="ECO:0000256" key="7">
    <source>
        <dbReference type="SAM" id="Phobius"/>
    </source>
</evidence>
<feature type="transmembrane region" description="Helical" evidence="7">
    <location>
        <begin position="554"/>
        <end position="579"/>
    </location>
</feature>
<dbReference type="GO" id="GO:0016020">
    <property type="term" value="C:membrane"/>
    <property type="evidence" value="ECO:0007669"/>
    <property type="project" value="UniProtKB-SubCell"/>
</dbReference>
<evidence type="ECO:0000256" key="3">
    <source>
        <dbReference type="ARBA" id="ARBA00022692"/>
    </source>
</evidence>
<organism evidence="9 10">
    <name type="scientific">Penicilliopsis zonata CBS 506.65</name>
    <dbReference type="NCBI Taxonomy" id="1073090"/>
    <lineage>
        <taxon>Eukaryota</taxon>
        <taxon>Fungi</taxon>
        <taxon>Dikarya</taxon>
        <taxon>Ascomycota</taxon>
        <taxon>Pezizomycotina</taxon>
        <taxon>Eurotiomycetes</taxon>
        <taxon>Eurotiomycetidae</taxon>
        <taxon>Eurotiales</taxon>
        <taxon>Aspergillaceae</taxon>
        <taxon>Penicilliopsis</taxon>
    </lineage>
</organism>
<evidence type="ECO:0000256" key="2">
    <source>
        <dbReference type="ARBA" id="ARBA00008066"/>
    </source>
</evidence>
<dbReference type="OrthoDB" id="40134at2759"/>
<dbReference type="AlphaFoldDB" id="A0A1L9S942"/>
<dbReference type="STRING" id="1073090.A0A1L9S942"/>
<feature type="transmembrane region" description="Helical" evidence="7">
    <location>
        <begin position="223"/>
        <end position="241"/>
    </location>
</feature>
<evidence type="ECO:0000256" key="4">
    <source>
        <dbReference type="ARBA" id="ARBA00022989"/>
    </source>
</evidence>